<keyword evidence="4 7" id="KW-0547">Nucleotide-binding</keyword>
<accession>A0A7K1U081</accession>
<evidence type="ECO:0000256" key="5">
    <source>
        <dbReference type="ARBA" id="ARBA00022840"/>
    </source>
</evidence>
<organism evidence="9 10">
    <name type="scientific">Chitinophaga tropicalis</name>
    <dbReference type="NCBI Taxonomy" id="2683588"/>
    <lineage>
        <taxon>Bacteria</taxon>
        <taxon>Pseudomonadati</taxon>
        <taxon>Bacteroidota</taxon>
        <taxon>Chitinophagia</taxon>
        <taxon>Chitinophagales</taxon>
        <taxon>Chitinophagaceae</taxon>
        <taxon>Chitinophaga</taxon>
    </lineage>
</organism>
<proteinExistence type="inferred from homology"/>
<evidence type="ECO:0000259" key="8">
    <source>
        <dbReference type="Pfam" id="PF01425"/>
    </source>
</evidence>
<evidence type="ECO:0000256" key="4">
    <source>
        <dbReference type="ARBA" id="ARBA00022741"/>
    </source>
</evidence>
<dbReference type="PANTHER" id="PTHR11895:SF7">
    <property type="entry name" value="GLUTAMYL-TRNA(GLN) AMIDOTRANSFERASE SUBUNIT A, MITOCHONDRIAL"/>
    <property type="match status" value="1"/>
</dbReference>
<keyword evidence="9" id="KW-0808">Transferase</keyword>
<reference evidence="9 10" key="1">
    <citation type="submission" date="2019-12" db="EMBL/GenBank/DDBJ databases">
        <title>Chitinophaga sp. strain ysch24 (GDMCC 1.1355), whole genome shotgun sequence.</title>
        <authorList>
            <person name="Zhang X."/>
        </authorList>
    </citation>
    <scope>NUCLEOTIDE SEQUENCE [LARGE SCALE GENOMIC DNA]</scope>
    <source>
        <strain evidence="10">ysch24</strain>
    </source>
</reference>
<keyword evidence="6 7" id="KW-0648">Protein biosynthesis</keyword>
<feature type="active site" description="Charge relay system" evidence="7">
    <location>
        <position position="77"/>
    </location>
</feature>
<dbReference type="InterPro" id="IPR000120">
    <property type="entry name" value="Amidase"/>
</dbReference>
<evidence type="ECO:0000256" key="6">
    <source>
        <dbReference type="ARBA" id="ARBA00022917"/>
    </source>
</evidence>
<comment type="function">
    <text evidence="7">Allows the formation of correctly charged Gln-tRNA(Gln) through the transamidation of misacylated Glu-tRNA(Gln) in organisms which lack glutaminyl-tRNA synthetase. The reaction takes place in the presence of glutamine and ATP through an activated gamma-phospho-Glu-tRNA(Gln).</text>
</comment>
<dbReference type="Proteomes" id="UP000461730">
    <property type="component" value="Unassembled WGS sequence"/>
</dbReference>
<comment type="catalytic activity">
    <reaction evidence="7">
        <text>L-glutamyl-tRNA(Gln) + L-glutamine + ATP + H2O = L-glutaminyl-tRNA(Gln) + L-glutamate + ADP + phosphate + H(+)</text>
        <dbReference type="Rhea" id="RHEA:17521"/>
        <dbReference type="Rhea" id="RHEA-COMP:9681"/>
        <dbReference type="Rhea" id="RHEA-COMP:9684"/>
        <dbReference type="ChEBI" id="CHEBI:15377"/>
        <dbReference type="ChEBI" id="CHEBI:15378"/>
        <dbReference type="ChEBI" id="CHEBI:29985"/>
        <dbReference type="ChEBI" id="CHEBI:30616"/>
        <dbReference type="ChEBI" id="CHEBI:43474"/>
        <dbReference type="ChEBI" id="CHEBI:58359"/>
        <dbReference type="ChEBI" id="CHEBI:78520"/>
        <dbReference type="ChEBI" id="CHEBI:78521"/>
        <dbReference type="ChEBI" id="CHEBI:456216"/>
        <dbReference type="EC" id="6.3.5.7"/>
    </reaction>
</comment>
<comment type="similarity">
    <text evidence="7">Belongs to the amidase family. GatA subfamily.</text>
</comment>
<feature type="domain" description="Amidase" evidence="8">
    <location>
        <begin position="23"/>
        <end position="464"/>
    </location>
</feature>
<dbReference type="HAMAP" id="MF_00120">
    <property type="entry name" value="GatA"/>
    <property type="match status" value="1"/>
</dbReference>
<dbReference type="NCBIfam" id="TIGR00132">
    <property type="entry name" value="gatA"/>
    <property type="match status" value="1"/>
</dbReference>
<feature type="active site" description="Acyl-ester intermediate" evidence="7">
    <location>
        <position position="176"/>
    </location>
</feature>
<dbReference type="Pfam" id="PF01425">
    <property type="entry name" value="Amidase"/>
    <property type="match status" value="1"/>
</dbReference>
<evidence type="ECO:0000313" key="9">
    <source>
        <dbReference type="EMBL" id="MVT07777.1"/>
    </source>
</evidence>
<dbReference type="RefSeq" id="WP_157305154.1">
    <property type="nucleotide sequence ID" value="NZ_WRXN01000001.1"/>
</dbReference>
<keyword evidence="10" id="KW-1185">Reference proteome</keyword>
<evidence type="ECO:0000256" key="3">
    <source>
        <dbReference type="ARBA" id="ARBA00022598"/>
    </source>
</evidence>
<dbReference type="InterPro" id="IPR004412">
    <property type="entry name" value="GatA"/>
</dbReference>
<comment type="subunit">
    <text evidence="1 7">Heterotrimer of A, B and C subunits.</text>
</comment>
<dbReference type="GO" id="GO:0006412">
    <property type="term" value="P:translation"/>
    <property type="evidence" value="ECO:0007669"/>
    <property type="project" value="UniProtKB-UniRule"/>
</dbReference>
<dbReference type="EMBL" id="WRXN01000001">
    <property type="protein sequence ID" value="MVT07777.1"/>
    <property type="molecule type" value="Genomic_DNA"/>
</dbReference>
<protein>
    <recommendedName>
        <fullName evidence="2 7">Glutamyl-tRNA(Gln) amidotransferase subunit A</fullName>
        <shortName evidence="7">Glu-ADT subunit A</shortName>
        <ecNumber evidence="7">6.3.5.7</ecNumber>
    </recommendedName>
</protein>
<keyword evidence="5 7" id="KW-0067">ATP-binding</keyword>
<name>A0A7K1U081_9BACT</name>
<keyword evidence="3 7" id="KW-0436">Ligase</keyword>
<feature type="active site" description="Charge relay system" evidence="7">
    <location>
        <position position="152"/>
    </location>
</feature>
<comment type="caution">
    <text evidence="9">The sequence shown here is derived from an EMBL/GenBank/DDBJ whole genome shotgun (WGS) entry which is preliminary data.</text>
</comment>
<dbReference type="AlphaFoldDB" id="A0A7K1U081"/>
<dbReference type="Gene3D" id="3.90.1300.10">
    <property type="entry name" value="Amidase signature (AS) domain"/>
    <property type="match status" value="1"/>
</dbReference>
<dbReference type="GO" id="GO:0016740">
    <property type="term" value="F:transferase activity"/>
    <property type="evidence" value="ECO:0007669"/>
    <property type="project" value="UniProtKB-KW"/>
</dbReference>
<dbReference type="SUPFAM" id="SSF75304">
    <property type="entry name" value="Amidase signature (AS) enzymes"/>
    <property type="match status" value="1"/>
</dbReference>
<evidence type="ECO:0000256" key="2">
    <source>
        <dbReference type="ARBA" id="ARBA00014428"/>
    </source>
</evidence>
<dbReference type="PANTHER" id="PTHR11895">
    <property type="entry name" value="TRANSAMIDASE"/>
    <property type="match status" value="1"/>
</dbReference>
<dbReference type="InterPro" id="IPR036928">
    <property type="entry name" value="AS_sf"/>
</dbReference>
<evidence type="ECO:0000256" key="1">
    <source>
        <dbReference type="ARBA" id="ARBA00011123"/>
    </source>
</evidence>
<dbReference type="GO" id="GO:0005524">
    <property type="term" value="F:ATP binding"/>
    <property type="evidence" value="ECO:0007669"/>
    <property type="project" value="UniProtKB-KW"/>
</dbReference>
<dbReference type="EC" id="6.3.5.7" evidence="7"/>
<dbReference type="InterPro" id="IPR023631">
    <property type="entry name" value="Amidase_dom"/>
</dbReference>
<dbReference type="GO" id="GO:0050567">
    <property type="term" value="F:glutaminyl-tRNA synthase (glutamine-hydrolyzing) activity"/>
    <property type="evidence" value="ECO:0007669"/>
    <property type="project" value="UniProtKB-UniRule"/>
</dbReference>
<dbReference type="GO" id="GO:0030956">
    <property type="term" value="C:glutamyl-tRNA(Gln) amidotransferase complex"/>
    <property type="evidence" value="ECO:0007669"/>
    <property type="project" value="InterPro"/>
</dbReference>
<sequence>MSEFSSISAFQEALYAGRTTCTETVQLYLDRIGQTKHLNAFLEVFEEEALEKARALDSRIKNGEPVGALAGVVIGIKDVICYKGHKVSAASRILEGFTSLYSATAVERLLAEDVIIIGNLNCDEFAMGSTNENSAYGPVLNALDNTRVPGGSSGGSAVAVQAGLCMVSLGSDTGGSVRQPADFCGIVGLKPTYGRISRHGLIAYASSFDQIGVFGRNIADVAKVLQSIAGPDEYDSTASKEEVPDYQTIHNKSWKIAYLKDALYHEGLDPEMKEGYSIFFEELETAGNTVTAVDFAYLDYVVPAYYVLTTAEASSNLSRFDGVKYGHRTSLKNLELTDFYKKSRSEGFGKEVKRRILLGTFVLSAGYYDAYYTKAQQVRKLVVDKLSEILSEYDAILMPTVPSTAFKIGEKSNDPIAMYLADIYTVLANLAGVPAISVPLRRHSNGMPYGVQIITKQFSEASLLNIADHVMNISQATPV</sequence>
<evidence type="ECO:0000313" key="10">
    <source>
        <dbReference type="Proteomes" id="UP000461730"/>
    </source>
</evidence>
<evidence type="ECO:0000256" key="7">
    <source>
        <dbReference type="HAMAP-Rule" id="MF_00120"/>
    </source>
</evidence>
<gene>
    <name evidence="7 9" type="primary">gatA</name>
    <name evidence="9" type="ORF">GO493_05850</name>
</gene>